<name>A0ABY3S5E0_9ENTR</name>
<organism evidence="6 7">
    <name type="scientific">Pseudocitrobacter corydidari</name>
    <dbReference type="NCBI Taxonomy" id="2891570"/>
    <lineage>
        <taxon>Bacteria</taxon>
        <taxon>Pseudomonadati</taxon>
        <taxon>Pseudomonadota</taxon>
        <taxon>Gammaproteobacteria</taxon>
        <taxon>Enterobacterales</taxon>
        <taxon>Enterobacteriaceae</taxon>
        <taxon>Pseudocitrobacter</taxon>
    </lineage>
</organism>
<dbReference type="InterPro" id="IPR050263">
    <property type="entry name" value="Bact_Fimbrial_Adh_Pro"/>
</dbReference>
<evidence type="ECO:0000256" key="1">
    <source>
        <dbReference type="ARBA" id="ARBA00004561"/>
    </source>
</evidence>
<sequence length="179" mass="18656">MKNNLKPALCSLLVMMASGHANAAEVAASVMPTGMLNISGKIIDKGCTLQVKDMVIQLAPTTSRSYTAVGDMGPKSDPINLELTGCPANTALSFSVAGTAGQTTSSYSMATETTNAKGFDIFLYGPGDDTLLAPNTKKTLTTDSSGNFNGQMTARVVSYMTSPSVGLLDTVFTYTLAYN</sequence>
<dbReference type="PANTHER" id="PTHR33420">
    <property type="entry name" value="FIMBRIAL SUBUNIT ELFA-RELATED"/>
    <property type="match status" value="1"/>
</dbReference>
<evidence type="ECO:0008006" key="8">
    <source>
        <dbReference type="Google" id="ProtNLM"/>
    </source>
</evidence>
<dbReference type="SUPFAM" id="SSF49401">
    <property type="entry name" value="Bacterial adhesins"/>
    <property type="match status" value="1"/>
</dbReference>
<dbReference type="Gene3D" id="2.60.40.1090">
    <property type="entry name" value="Fimbrial-type adhesion domain"/>
    <property type="match status" value="1"/>
</dbReference>
<keyword evidence="3 5" id="KW-0732">Signal</keyword>
<dbReference type="EMBL" id="CP087880">
    <property type="protein sequence ID" value="UGS41328.1"/>
    <property type="molecule type" value="Genomic_DNA"/>
</dbReference>
<feature type="signal peptide" evidence="5">
    <location>
        <begin position="1"/>
        <end position="23"/>
    </location>
</feature>
<comment type="subcellular location">
    <subcellularLocation>
        <location evidence="1">Fimbrium</location>
    </subcellularLocation>
</comment>
<evidence type="ECO:0000256" key="4">
    <source>
        <dbReference type="ARBA" id="ARBA00023263"/>
    </source>
</evidence>
<evidence type="ECO:0000256" key="2">
    <source>
        <dbReference type="ARBA" id="ARBA00006671"/>
    </source>
</evidence>
<gene>
    <name evidence="6" type="ORF">G163CM_20300</name>
</gene>
<dbReference type="RefSeq" id="WP_231827991.1">
    <property type="nucleotide sequence ID" value="NZ_CP087880.1"/>
</dbReference>
<evidence type="ECO:0000313" key="7">
    <source>
        <dbReference type="Proteomes" id="UP001199659"/>
    </source>
</evidence>
<reference evidence="6 7" key="1">
    <citation type="journal article" date="2022" name="Int. J. Syst. Evol. Microbiol.">
        <title>Pseudocitrobacter corydidari sp. nov., isolated from the Asian emerald cockroach Corydidarum magnifica.</title>
        <authorList>
            <person name="Guzman J."/>
            <person name="Poehlein A."/>
            <person name="Glaeser S.P."/>
            <person name="Schwengers O."/>
            <person name="Blom J."/>
            <person name="Hollensteiner J."/>
            <person name="Kampfer P."/>
            <person name="Vilcinskas A."/>
        </authorList>
    </citation>
    <scope>NUCLEOTIDE SEQUENCE [LARGE SCALE GENOMIC DNA]</scope>
    <source>
        <strain evidence="6">G163CM</strain>
    </source>
</reference>
<accession>A0ABY3S5E0</accession>
<dbReference type="InterPro" id="IPR036937">
    <property type="entry name" value="Adhesion_dom_fimbrial_sf"/>
</dbReference>
<proteinExistence type="inferred from homology"/>
<comment type="similarity">
    <text evidence="2">Belongs to the fimbrial protein family.</text>
</comment>
<evidence type="ECO:0000256" key="5">
    <source>
        <dbReference type="SAM" id="SignalP"/>
    </source>
</evidence>
<dbReference type="PANTHER" id="PTHR33420:SF3">
    <property type="entry name" value="FIMBRIAL SUBUNIT ELFA"/>
    <property type="match status" value="1"/>
</dbReference>
<evidence type="ECO:0000256" key="3">
    <source>
        <dbReference type="ARBA" id="ARBA00022729"/>
    </source>
</evidence>
<keyword evidence="4" id="KW-0281">Fimbrium</keyword>
<evidence type="ECO:0000313" key="6">
    <source>
        <dbReference type="EMBL" id="UGS41328.1"/>
    </source>
</evidence>
<feature type="chain" id="PRO_5045660784" description="Type 1 fimbrial protein" evidence="5">
    <location>
        <begin position="24"/>
        <end position="179"/>
    </location>
</feature>
<keyword evidence="7" id="KW-1185">Reference proteome</keyword>
<dbReference type="InterPro" id="IPR008966">
    <property type="entry name" value="Adhesion_dom_sf"/>
</dbReference>
<dbReference type="Proteomes" id="UP001199659">
    <property type="component" value="Chromosome"/>
</dbReference>
<protein>
    <recommendedName>
        <fullName evidence="8">Type 1 fimbrial protein</fullName>
    </recommendedName>
</protein>